<feature type="region of interest" description="Disordered" evidence="1">
    <location>
        <begin position="1"/>
        <end position="54"/>
    </location>
</feature>
<dbReference type="EMBL" id="FUIE01000021">
    <property type="protein sequence ID" value="SJM54623.1"/>
    <property type="molecule type" value="Genomic_DNA"/>
</dbReference>
<evidence type="ECO:0000313" key="2">
    <source>
        <dbReference type="EMBL" id="SJM54623.1"/>
    </source>
</evidence>
<reference evidence="2 3" key="1">
    <citation type="submission" date="2017-02" db="EMBL/GenBank/DDBJ databases">
        <authorList>
            <person name="Peterson S.W."/>
        </authorList>
    </citation>
    <scope>NUCLEOTIDE SEQUENCE [LARGE SCALE GENOMIC DNA]</scope>
    <source>
        <strain evidence="2 3">3F5N</strain>
    </source>
</reference>
<dbReference type="Proteomes" id="UP000195766">
    <property type="component" value="Unassembled WGS sequence"/>
</dbReference>
<dbReference type="AlphaFoldDB" id="A0A1R4FFL0"/>
<evidence type="ECO:0000313" key="3">
    <source>
        <dbReference type="Proteomes" id="UP000195766"/>
    </source>
</evidence>
<feature type="compositionally biased region" description="Basic and acidic residues" evidence="1">
    <location>
        <begin position="7"/>
        <end position="23"/>
    </location>
</feature>
<sequence length="54" mass="5776">MTTPRPKNRETENENQRPDKEGTPPRPATEPKGAEGSSNSGRTETDPATGAPND</sequence>
<evidence type="ECO:0000256" key="1">
    <source>
        <dbReference type="SAM" id="MobiDB-lite"/>
    </source>
</evidence>
<accession>A0A1R4FFL0</accession>
<proteinExistence type="predicted"/>
<dbReference type="RefSeq" id="WP_179205019.1">
    <property type="nucleotide sequence ID" value="NZ_FUIE01000021.1"/>
</dbReference>
<organism evidence="2 3">
    <name type="scientific">Brevundimonas diminuta 3F5N</name>
    <dbReference type="NCBI Taxonomy" id="1255603"/>
    <lineage>
        <taxon>Bacteria</taxon>
        <taxon>Pseudomonadati</taxon>
        <taxon>Pseudomonadota</taxon>
        <taxon>Alphaproteobacteria</taxon>
        <taxon>Caulobacterales</taxon>
        <taxon>Caulobacteraceae</taxon>
        <taxon>Brevundimonas</taxon>
    </lineage>
</organism>
<protein>
    <submittedName>
        <fullName evidence="2">Uncharacterized protein</fullName>
    </submittedName>
</protein>
<gene>
    <name evidence="2" type="ORF">FM111_04480</name>
</gene>
<name>A0A1R4FFL0_BREDI</name>